<dbReference type="FunFam" id="2.40.50.140:FF:000097">
    <property type="entry name" value="23S rRNA (uracil(1939)-C(5))-methyltransferase RlmD"/>
    <property type="match status" value="1"/>
</dbReference>
<protein>
    <recommendedName>
        <fullName evidence="9">23S rRNA (uracil(1939)-C(5))-methyltransferase RlmD</fullName>
        <ecNumber evidence="9">2.1.1.190</ecNumber>
    </recommendedName>
    <alternativeName>
        <fullName evidence="9">23S rRNA(m5U1939)-methyltransferase</fullName>
    </alternativeName>
</protein>
<dbReference type="PANTHER" id="PTHR11061">
    <property type="entry name" value="RNA M5U METHYLTRANSFERASE"/>
    <property type="match status" value="1"/>
</dbReference>
<feature type="domain" description="TRAM" evidence="12">
    <location>
        <begin position="1"/>
        <end position="53"/>
    </location>
</feature>
<dbReference type="Proteomes" id="UP000242205">
    <property type="component" value="Chromosome"/>
</dbReference>
<evidence type="ECO:0000256" key="4">
    <source>
        <dbReference type="ARBA" id="ARBA00022679"/>
    </source>
</evidence>
<keyword evidence="3 9" id="KW-0489">Methyltransferase</keyword>
<dbReference type="CDD" id="cd02440">
    <property type="entry name" value="AdoMet_MTases"/>
    <property type="match status" value="1"/>
</dbReference>
<evidence type="ECO:0000259" key="12">
    <source>
        <dbReference type="PROSITE" id="PS50926"/>
    </source>
</evidence>
<accession>A0A2I6S8K2</accession>
<evidence type="ECO:0000313" key="14">
    <source>
        <dbReference type="Proteomes" id="UP000242205"/>
    </source>
</evidence>
<comment type="function">
    <text evidence="9">Catalyzes the formation of 5-methyl-uridine at position 1939 (m5U1939) in 23S rRNA.</text>
</comment>
<dbReference type="GO" id="GO:0003723">
    <property type="term" value="F:RNA binding"/>
    <property type="evidence" value="ECO:0007669"/>
    <property type="project" value="InterPro"/>
</dbReference>
<feature type="active site" description="Nucleophile" evidence="9 10">
    <location>
        <position position="390"/>
    </location>
</feature>
<dbReference type="InterPro" id="IPR012340">
    <property type="entry name" value="NA-bd_OB-fold"/>
</dbReference>
<proteinExistence type="inferred from homology"/>
<keyword evidence="14" id="KW-1185">Reference proteome</keyword>
<evidence type="ECO:0000256" key="11">
    <source>
        <dbReference type="PROSITE-ProRule" id="PRU10015"/>
    </source>
</evidence>
<feature type="binding site" evidence="9">
    <location>
        <position position="66"/>
    </location>
    <ligand>
        <name>[4Fe-4S] cluster</name>
        <dbReference type="ChEBI" id="CHEBI:49883"/>
    </ligand>
</feature>
<feature type="binding site" evidence="9">
    <location>
        <position position="154"/>
    </location>
    <ligand>
        <name>[4Fe-4S] cluster</name>
        <dbReference type="ChEBI" id="CHEBI:49883"/>
    </ligand>
</feature>
<evidence type="ECO:0000256" key="8">
    <source>
        <dbReference type="ARBA" id="ARBA00023014"/>
    </source>
</evidence>
<feature type="binding site" evidence="9">
    <location>
        <position position="342"/>
    </location>
    <ligand>
        <name>S-adenosyl-L-methionine</name>
        <dbReference type="ChEBI" id="CHEBI:59789"/>
    </ligand>
</feature>
<feature type="binding site" evidence="9 10">
    <location>
        <position position="363"/>
    </location>
    <ligand>
        <name>S-adenosyl-L-methionine</name>
        <dbReference type="ChEBI" id="CHEBI:59789"/>
    </ligand>
</feature>
<dbReference type="PROSITE" id="PS01230">
    <property type="entry name" value="TRMA_1"/>
    <property type="match status" value="1"/>
</dbReference>
<dbReference type="Gene3D" id="2.40.50.1070">
    <property type="match status" value="1"/>
</dbReference>
<dbReference type="GO" id="GO:0005506">
    <property type="term" value="F:iron ion binding"/>
    <property type="evidence" value="ECO:0007669"/>
    <property type="project" value="UniProtKB-UniRule"/>
</dbReference>
<keyword evidence="7 9" id="KW-0408">Iron</keyword>
<dbReference type="EMBL" id="CP025682">
    <property type="protein sequence ID" value="AUN95572.1"/>
    <property type="molecule type" value="Genomic_DNA"/>
</dbReference>
<name>A0A2I6S8K2_9RHOO</name>
<sequence>MPVAVIESVDHEGRGVTHVDGKATFIDGALPGEEVEYSVYRKRPSYELAQLVRVITASAQRVQPKCRYFGVCGGCSMQHLDSGAQAAVKQRVLEDALWHVGKLRADTIFPAIHGPSWGYRFRARIGARFVPKKGGALVGFRERKSSYVADMTSCEILPPHVSAMLPALRELIGGLSTPDRIPQIELAVGDDDLTVLVFRHLEPLTAADEDRFRTFADAHGVQVWLQSKGPDTVRRLHPEEAPGLSYTLPEFGVKMDFRPTDFTQVNVAINQLLMRRAMQLLAPRAGERVADLFCGLGNFSLPIARLGATVVGVEGSETLVARALENARANGLEANAEFHAANLFEATEDSLAALGHLDKMLIDPPRDGAIAVVKALSERQLPARIVYVSCNPATLARDAAVLVHEKGYTLRGAGIANMFPQTSHVESIALFERAA</sequence>
<dbReference type="PROSITE" id="PS50926">
    <property type="entry name" value="TRAM"/>
    <property type="match status" value="1"/>
</dbReference>
<evidence type="ECO:0000256" key="1">
    <source>
        <dbReference type="ARBA" id="ARBA00022485"/>
    </source>
</evidence>
<dbReference type="GO" id="GO:0070041">
    <property type="term" value="F:rRNA (uridine-C5-)-methyltransferase activity"/>
    <property type="evidence" value="ECO:0007669"/>
    <property type="project" value="UniProtKB-UniRule"/>
</dbReference>
<dbReference type="NCBIfam" id="NF009639">
    <property type="entry name" value="PRK13168.1"/>
    <property type="match status" value="1"/>
</dbReference>
<dbReference type="Pfam" id="PF05958">
    <property type="entry name" value="tRNA_U5-meth_tr"/>
    <property type="match status" value="1"/>
</dbReference>
<keyword evidence="5 9" id="KW-0949">S-adenosyl-L-methionine</keyword>
<feature type="binding site" evidence="9 10">
    <location>
        <position position="264"/>
    </location>
    <ligand>
        <name>S-adenosyl-L-methionine</name>
        <dbReference type="ChEBI" id="CHEBI:59789"/>
    </ligand>
</feature>
<keyword evidence="6 9" id="KW-0479">Metal-binding</keyword>
<dbReference type="Gene3D" id="3.40.50.150">
    <property type="entry name" value="Vaccinia Virus protein VP39"/>
    <property type="match status" value="1"/>
</dbReference>
<dbReference type="InterPro" id="IPR029063">
    <property type="entry name" value="SAM-dependent_MTases_sf"/>
</dbReference>
<dbReference type="PROSITE" id="PS51687">
    <property type="entry name" value="SAM_MT_RNA_M5U"/>
    <property type="match status" value="1"/>
</dbReference>
<dbReference type="InterPro" id="IPR001566">
    <property type="entry name" value="23S_rRNA_MeTrfase_RlmD"/>
</dbReference>
<feature type="binding site" evidence="9 10">
    <location>
        <position position="293"/>
    </location>
    <ligand>
        <name>S-adenosyl-L-methionine</name>
        <dbReference type="ChEBI" id="CHEBI:59789"/>
    </ligand>
</feature>
<evidence type="ECO:0000256" key="6">
    <source>
        <dbReference type="ARBA" id="ARBA00022723"/>
    </source>
</evidence>
<evidence type="ECO:0000256" key="5">
    <source>
        <dbReference type="ARBA" id="ARBA00022691"/>
    </source>
</evidence>
<dbReference type="OrthoDB" id="9804590at2"/>
<evidence type="ECO:0000313" key="13">
    <source>
        <dbReference type="EMBL" id="AUN95572.1"/>
    </source>
</evidence>
<dbReference type="GO" id="GO:0070475">
    <property type="term" value="P:rRNA base methylation"/>
    <property type="evidence" value="ECO:0007669"/>
    <property type="project" value="TreeGrafter"/>
</dbReference>
<feature type="binding site" evidence="9">
    <location>
        <position position="72"/>
    </location>
    <ligand>
        <name>[4Fe-4S] cluster</name>
        <dbReference type="ChEBI" id="CHEBI:49883"/>
    </ligand>
</feature>
<evidence type="ECO:0000256" key="9">
    <source>
        <dbReference type="HAMAP-Rule" id="MF_01010"/>
    </source>
</evidence>
<dbReference type="KEGG" id="atw:C0099_11910"/>
<evidence type="ECO:0000256" key="2">
    <source>
        <dbReference type="ARBA" id="ARBA00022552"/>
    </source>
</evidence>
<dbReference type="InterPro" id="IPR030390">
    <property type="entry name" value="MeTrfase_TrmA_AS"/>
</dbReference>
<comment type="catalytic activity">
    <reaction evidence="9">
        <text>uridine(1939) in 23S rRNA + S-adenosyl-L-methionine = 5-methyluridine(1939) in 23S rRNA + S-adenosyl-L-homocysteine + H(+)</text>
        <dbReference type="Rhea" id="RHEA:42908"/>
        <dbReference type="Rhea" id="RHEA-COMP:10278"/>
        <dbReference type="Rhea" id="RHEA-COMP:10279"/>
        <dbReference type="ChEBI" id="CHEBI:15378"/>
        <dbReference type="ChEBI" id="CHEBI:57856"/>
        <dbReference type="ChEBI" id="CHEBI:59789"/>
        <dbReference type="ChEBI" id="CHEBI:65315"/>
        <dbReference type="ChEBI" id="CHEBI:74447"/>
        <dbReference type="EC" id="2.1.1.190"/>
    </reaction>
</comment>
<dbReference type="SUPFAM" id="SSF50249">
    <property type="entry name" value="Nucleic acid-binding proteins"/>
    <property type="match status" value="1"/>
</dbReference>
<dbReference type="HAMAP" id="MF_01010">
    <property type="entry name" value="23SrRNA_methyltr_RlmD"/>
    <property type="match status" value="1"/>
</dbReference>
<evidence type="ECO:0000256" key="10">
    <source>
        <dbReference type="PROSITE-ProRule" id="PRU01024"/>
    </source>
</evidence>
<dbReference type="AlphaFoldDB" id="A0A2I6S8K2"/>
<dbReference type="SUPFAM" id="SSF53335">
    <property type="entry name" value="S-adenosyl-L-methionine-dependent methyltransferases"/>
    <property type="match status" value="1"/>
</dbReference>
<organism evidence="13 14">
    <name type="scientific">Pseudazoarcus pumilus</name>
    <dbReference type="NCBI Taxonomy" id="2067960"/>
    <lineage>
        <taxon>Bacteria</taxon>
        <taxon>Pseudomonadati</taxon>
        <taxon>Pseudomonadota</taxon>
        <taxon>Betaproteobacteria</taxon>
        <taxon>Rhodocyclales</taxon>
        <taxon>Zoogloeaceae</taxon>
        <taxon>Pseudazoarcus</taxon>
    </lineage>
</organism>
<gene>
    <name evidence="9" type="primary">rlmD</name>
    <name evidence="13" type="ORF">C0099_11910</name>
</gene>
<dbReference type="NCBIfam" id="TIGR00479">
    <property type="entry name" value="rumA"/>
    <property type="match status" value="1"/>
</dbReference>
<dbReference type="Gene3D" id="2.40.50.140">
    <property type="entry name" value="Nucleic acid-binding proteins"/>
    <property type="match status" value="1"/>
</dbReference>
<feature type="active site" evidence="11">
    <location>
        <position position="390"/>
    </location>
</feature>
<feature type="binding site" evidence="9">
    <location>
        <position position="298"/>
    </location>
    <ligand>
        <name>S-adenosyl-L-methionine</name>
        <dbReference type="ChEBI" id="CHEBI:59789"/>
    </ligand>
</feature>
<dbReference type="PANTHER" id="PTHR11061:SF49">
    <property type="entry name" value="23S RRNA (URACIL(1939)-C(5))-METHYLTRANSFERASE RLMD"/>
    <property type="match status" value="1"/>
</dbReference>
<evidence type="ECO:0000256" key="3">
    <source>
        <dbReference type="ARBA" id="ARBA00022603"/>
    </source>
</evidence>
<dbReference type="EC" id="2.1.1.190" evidence="9"/>
<feature type="binding site" evidence="9">
    <location>
        <position position="75"/>
    </location>
    <ligand>
        <name>[4Fe-4S] cluster</name>
        <dbReference type="ChEBI" id="CHEBI:49883"/>
    </ligand>
</feature>
<reference evidence="13 14" key="1">
    <citation type="submission" date="2018-01" db="EMBL/GenBank/DDBJ databases">
        <authorList>
            <person name="Fu G.-Y."/>
        </authorList>
    </citation>
    <scope>NUCLEOTIDE SEQUENCE [LARGE SCALE GENOMIC DNA]</scope>
    <source>
        <strain evidence="13 14">SY39</strain>
    </source>
</reference>
<dbReference type="GO" id="GO:0051539">
    <property type="term" value="F:4 iron, 4 sulfur cluster binding"/>
    <property type="evidence" value="ECO:0007669"/>
    <property type="project" value="UniProtKB-KW"/>
</dbReference>
<dbReference type="InterPro" id="IPR002792">
    <property type="entry name" value="TRAM_dom"/>
</dbReference>
<keyword evidence="1 9" id="KW-0004">4Fe-4S</keyword>
<comment type="similarity">
    <text evidence="9">Belongs to the class I-like SAM-binding methyltransferase superfamily. RNA M5U methyltransferase family. RlmD subfamily.</text>
</comment>
<dbReference type="InterPro" id="IPR010280">
    <property type="entry name" value="U5_MeTrfase_fam"/>
</dbReference>
<keyword evidence="8 9" id="KW-0411">Iron-sulfur</keyword>
<evidence type="ECO:0000256" key="7">
    <source>
        <dbReference type="ARBA" id="ARBA00023004"/>
    </source>
</evidence>
<keyword evidence="4 9" id="KW-0808">Transferase</keyword>
<keyword evidence="2 9" id="KW-0698">rRNA processing</keyword>
<feature type="binding site" evidence="9 10">
    <location>
        <position position="314"/>
    </location>
    <ligand>
        <name>S-adenosyl-L-methionine</name>
        <dbReference type="ChEBI" id="CHEBI:59789"/>
    </ligand>
</feature>
<dbReference type="RefSeq" id="WP_102247620.1">
    <property type="nucleotide sequence ID" value="NZ_CP025682.1"/>
</dbReference>